<keyword evidence="1" id="KW-1133">Transmembrane helix</keyword>
<name>A0AA86PJL8_9EUKA</name>
<evidence type="ECO:0000313" key="4">
    <source>
        <dbReference type="Proteomes" id="UP001642409"/>
    </source>
</evidence>
<reference evidence="3 4" key="2">
    <citation type="submission" date="2024-07" db="EMBL/GenBank/DDBJ databases">
        <authorList>
            <person name="Akdeniz Z."/>
        </authorList>
    </citation>
    <scope>NUCLEOTIDE SEQUENCE [LARGE SCALE GENOMIC DNA]</scope>
</reference>
<evidence type="ECO:0000313" key="2">
    <source>
        <dbReference type="EMBL" id="CAI9938358.1"/>
    </source>
</evidence>
<keyword evidence="4" id="KW-1185">Reference proteome</keyword>
<dbReference type="EMBL" id="CAXDID020000025">
    <property type="protein sequence ID" value="CAL5990665.1"/>
    <property type="molecule type" value="Genomic_DNA"/>
</dbReference>
<accession>A0AA86PJL8</accession>
<keyword evidence="1" id="KW-0812">Transmembrane</keyword>
<reference evidence="2" key="1">
    <citation type="submission" date="2023-06" db="EMBL/GenBank/DDBJ databases">
        <authorList>
            <person name="Kurt Z."/>
        </authorList>
    </citation>
    <scope>NUCLEOTIDE SEQUENCE</scope>
</reference>
<dbReference type="EMBL" id="CATOUU010000654">
    <property type="protein sequence ID" value="CAI9938358.1"/>
    <property type="molecule type" value="Genomic_DNA"/>
</dbReference>
<organism evidence="2">
    <name type="scientific">Hexamita inflata</name>
    <dbReference type="NCBI Taxonomy" id="28002"/>
    <lineage>
        <taxon>Eukaryota</taxon>
        <taxon>Metamonada</taxon>
        <taxon>Diplomonadida</taxon>
        <taxon>Hexamitidae</taxon>
        <taxon>Hexamitinae</taxon>
        <taxon>Hexamita</taxon>
    </lineage>
</organism>
<keyword evidence="1" id="KW-0472">Membrane</keyword>
<protein>
    <submittedName>
        <fullName evidence="2">Pogo transposable element with krab domain</fullName>
    </submittedName>
    <submittedName>
        <fullName evidence="3">Pogo_transposable element with krab domain</fullName>
    </submittedName>
</protein>
<comment type="caution">
    <text evidence="2">The sequence shown here is derived from an EMBL/GenBank/DDBJ whole genome shotgun (WGS) entry which is preliminary data.</text>
</comment>
<evidence type="ECO:0000256" key="1">
    <source>
        <dbReference type="SAM" id="Phobius"/>
    </source>
</evidence>
<dbReference type="AlphaFoldDB" id="A0AA86PJL8"/>
<evidence type="ECO:0000313" key="3">
    <source>
        <dbReference type="EMBL" id="CAL5990665.1"/>
    </source>
</evidence>
<proteinExistence type="predicted"/>
<gene>
    <name evidence="3" type="ORF">HINF_LOCUS11497</name>
    <name evidence="2" type="ORF">HINF_LOCUS26003</name>
</gene>
<dbReference type="Proteomes" id="UP001642409">
    <property type="component" value="Unassembled WGS sequence"/>
</dbReference>
<feature type="transmembrane region" description="Helical" evidence="1">
    <location>
        <begin position="12"/>
        <end position="35"/>
    </location>
</feature>
<sequence>MTQQKSIQKEFTCYYSTLFIETVTFSVIEAVAVYLQSPRKKAFPENKSNFSIWSLWLSQTVIWLLQLRQTSIRFDSYFLIQMKIHATSILFKLMEYSVDPSILQEQSFLHDYSEISSCPNTAAVAAPAPAPIPEVAVVMVQRPDVVSRQRSQFPLALKQKVILKYHLFQEKYPGRAREVTLKFFLKDGVRLTNLKAFLSQEGKIMLEDSNLEDRSKIRTAESYLPQIEQHLEKCVEERDCITMDDLRQEAELKRSQLPQDHPEFCFKGSNGYFCNFLKRQGLSLQVPTRSKQLPPEHEVMAATNKYLLEINNVIKAQNLQPASVCNMDETSICKQYGSKKFVGKINHGILEKDSHHYNMTAANDQQFNRDNYTLVVTITFSGLIVKPMFIFKYAASLPEIDQKFFDGLNSLDILDPMTCYATTSQKGWMKSEFSIDWLRNVIYPYMKHRYEECGNPNLLIILDNATSHKLFENLNNYELERKKAGLLNIFDTGFIYYIRKYLHVVYVPKNLTGILQPCDVCFNFPLKQALRKIHHQHVKAYYERIAKTAKNLKVHEKAEKMKKPGRQICYQHVMQAFGKMEKRMIIKAFELVGINQAAQPSYQHINFRYIIRTIDAEMMAIAETEVQEDIWDNYELIPELPEGIERLLFPNYEVEPTITSLE</sequence>